<evidence type="ECO:0000259" key="2">
    <source>
        <dbReference type="Pfam" id="PF14342"/>
    </source>
</evidence>
<evidence type="ECO:0000313" key="4">
    <source>
        <dbReference type="Proteomes" id="UP000030351"/>
    </source>
</evidence>
<dbReference type="STRING" id="371042.NG99_10390"/>
<feature type="transmembrane region" description="Helical" evidence="1">
    <location>
        <begin position="157"/>
        <end position="181"/>
    </location>
</feature>
<dbReference type="Pfam" id="PF14342">
    <property type="entry name" value="DUF4396"/>
    <property type="match status" value="1"/>
</dbReference>
<gene>
    <name evidence="3" type="ORF">NG99_10390</name>
</gene>
<keyword evidence="1" id="KW-1133">Transmembrane helix</keyword>
<feature type="transmembrane region" description="Helical" evidence="1">
    <location>
        <begin position="187"/>
        <end position="208"/>
    </location>
</feature>
<feature type="transmembrane region" description="Helical" evidence="1">
    <location>
        <begin position="6"/>
        <end position="25"/>
    </location>
</feature>
<keyword evidence="1" id="KW-0812">Transmembrane</keyword>
<name>A0A0A3Z5U5_9GAMM</name>
<feature type="transmembrane region" description="Helical" evidence="1">
    <location>
        <begin position="114"/>
        <end position="137"/>
    </location>
</feature>
<feature type="transmembrane region" description="Helical" evidence="1">
    <location>
        <begin position="37"/>
        <end position="56"/>
    </location>
</feature>
<keyword evidence="1" id="KW-0472">Membrane</keyword>
<protein>
    <recommendedName>
        <fullName evidence="2">DUF4396 domain-containing protein</fullName>
    </recommendedName>
</protein>
<dbReference type="eggNOG" id="COG2132">
    <property type="taxonomic scope" value="Bacteria"/>
</dbReference>
<keyword evidence="4" id="KW-1185">Reference proteome</keyword>
<sequence length="221" mass="25597">MLDRLAMVFILLGVCTSLMIVKDILRRPHPVRIMNLVWPITGLYMPFFGWLAWWFFARKSRQKSWLTPASRRQSPEIRQIFSSTSHCAAGCALGDIVAIPIVSILNYSPFHSLLLSHAIFSLALSFVFGVLLQFFALRQLEGFSIFRALWQAIKTDFFSLVVYQVGMFLYMELAFCFILHGQIEPRVLRFWFMLQIALFTGFIFAWPANKFLLQRGIKTVV</sequence>
<dbReference type="InterPro" id="IPR025509">
    <property type="entry name" value="DUF4396"/>
</dbReference>
<dbReference type="EMBL" id="JRUQ01000029">
    <property type="protein sequence ID" value="KGT94245.1"/>
    <property type="molecule type" value="Genomic_DNA"/>
</dbReference>
<proteinExistence type="predicted"/>
<comment type="caution">
    <text evidence="3">The sequence shown here is derived from an EMBL/GenBank/DDBJ whole genome shotgun (WGS) entry which is preliminary data.</text>
</comment>
<reference evidence="3 4" key="1">
    <citation type="submission" date="2014-10" db="EMBL/GenBank/DDBJ databases">
        <title>Genome sequence of Erwinia typographi M043b.</title>
        <authorList>
            <person name="Chan K.-G."/>
            <person name="Tan W.-S."/>
        </authorList>
    </citation>
    <scope>NUCLEOTIDE SEQUENCE [LARGE SCALE GENOMIC DNA]</scope>
    <source>
        <strain evidence="3 4">M043b</strain>
    </source>
</reference>
<organism evidence="3 4">
    <name type="scientific">Erwinia typographi</name>
    <dbReference type="NCBI Taxonomy" id="371042"/>
    <lineage>
        <taxon>Bacteria</taxon>
        <taxon>Pseudomonadati</taxon>
        <taxon>Pseudomonadota</taxon>
        <taxon>Gammaproteobacteria</taxon>
        <taxon>Enterobacterales</taxon>
        <taxon>Erwiniaceae</taxon>
        <taxon>Erwinia</taxon>
    </lineage>
</organism>
<evidence type="ECO:0000313" key="3">
    <source>
        <dbReference type="EMBL" id="KGT94245.1"/>
    </source>
</evidence>
<evidence type="ECO:0000256" key="1">
    <source>
        <dbReference type="SAM" id="Phobius"/>
    </source>
</evidence>
<accession>A0A0A3Z5U5</accession>
<dbReference type="AlphaFoldDB" id="A0A0A3Z5U5"/>
<feature type="domain" description="DUF4396" evidence="2">
    <location>
        <begin position="78"/>
        <end position="218"/>
    </location>
</feature>
<dbReference type="Proteomes" id="UP000030351">
    <property type="component" value="Unassembled WGS sequence"/>
</dbReference>
<dbReference type="OrthoDB" id="1495425at2"/>